<gene>
    <name evidence="7" type="ORF">BJ322DRAFT_1107750</name>
</gene>
<evidence type="ECO:0000313" key="8">
    <source>
        <dbReference type="Proteomes" id="UP000736335"/>
    </source>
</evidence>
<feature type="transmembrane region" description="Helical" evidence="6">
    <location>
        <begin position="85"/>
        <end position="104"/>
    </location>
</feature>
<feature type="region of interest" description="Disordered" evidence="5">
    <location>
        <begin position="1"/>
        <end position="51"/>
    </location>
</feature>
<accession>A0A9P6HFG3</accession>
<dbReference type="AlphaFoldDB" id="A0A9P6HFG3"/>
<keyword evidence="2 6" id="KW-0812">Transmembrane</keyword>
<dbReference type="GO" id="GO:0016020">
    <property type="term" value="C:membrane"/>
    <property type="evidence" value="ECO:0007669"/>
    <property type="project" value="UniProtKB-SubCell"/>
</dbReference>
<reference evidence="7" key="2">
    <citation type="submission" date="2020-11" db="EMBL/GenBank/DDBJ databases">
        <authorList>
            <consortium name="DOE Joint Genome Institute"/>
            <person name="Kuo A."/>
            <person name="Miyauchi S."/>
            <person name="Kiss E."/>
            <person name="Drula E."/>
            <person name="Kohler A."/>
            <person name="Sanchez-Garcia M."/>
            <person name="Andreopoulos B."/>
            <person name="Barry K.W."/>
            <person name="Bonito G."/>
            <person name="Buee M."/>
            <person name="Carver A."/>
            <person name="Chen C."/>
            <person name="Cichocki N."/>
            <person name="Clum A."/>
            <person name="Culley D."/>
            <person name="Crous P.W."/>
            <person name="Fauchery L."/>
            <person name="Girlanda M."/>
            <person name="Hayes R."/>
            <person name="Keri Z."/>
            <person name="Labutti K."/>
            <person name="Lipzen A."/>
            <person name="Lombard V."/>
            <person name="Magnuson J."/>
            <person name="Maillard F."/>
            <person name="Morin E."/>
            <person name="Murat C."/>
            <person name="Nolan M."/>
            <person name="Ohm R."/>
            <person name="Pangilinan J."/>
            <person name="Pereira M."/>
            <person name="Perotto S."/>
            <person name="Peter M."/>
            <person name="Riley R."/>
            <person name="Sitrit Y."/>
            <person name="Stielow B."/>
            <person name="Szollosi G."/>
            <person name="Zifcakova L."/>
            <person name="Stursova M."/>
            <person name="Spatafora J.W."/>
            <person name="Tedersoo L."/>
            <person name="Vaario L.-M."/>
            <person name="Yamada A."/>
            <person name="Yan M."/>
            <person name="Wang P."/>
            <person name="Xu J."/>
            <person name="Bruns T."/>
            <person name="Baldrian P."/>
            <person name="Vilgalys R."/>
            <person name="Henrissat B."/>
            <person name="Grigoriev I.V."/>
            <person name="Hibbett D."/>
            <person name="Nagy L.G."/>
            <person name="Martin F.M."/>
        </authorList>
    </citation>
    <scope>NUCLEOTIDE SEQUENCE</scope>
    <source>
        <strain evidence="7">UH-Tt-Lm1</strain>
    </source>
</reference>
<sequence>MNSSNFASSFAPYTPAPDDLPHSQNPPNSRISNSWFPTPHQQSQSYQSGGIPTFNASVAGGQGALDEVEGQVNQWESKLGLRIDVMAALAYVLGPISALLLLILETRNDYVRFHVGTPYRAVALIPLPAFSGPFPPISPDIYDVAHRLDLLGNGFQGLYRRREKRAS</sequence>
<proteinExistence type="predicted"/>
<evidence type="ECO:0000256" key="4">
    <source>
        <dbReference type="ARBA" id="ARBA00023136"/>
    </source>
</evidence>
<comment type="caution">
    <text evidence="7">The sequence shown here is derived from an EMBL/GenBank/DDBJ whole genome shotgun (WGS) entry which is preliminary data.</text>
</comment>
<reference evidence="7" key="1">
    <citation type="journal article" date="2020" name="Nat. Commun.">
        <title>Large-scale genome sequencing of mycorrhizal fungi provides insights into the early evolution of symbiotic traits.</title>
        <authorList>
            <person name="Miyauchi S."/>
            <person name="Kiss E."/>
            <person name="Kuo A."/>
            <person name="Drula E."/>
            <person name="Kohler A."/>
            <person name="Sanchez-Garcia M."/>
            <person name="Morin E."/>
            <person name="Andreopoulos B."/>
            <person name="Barry K.W."/>
            <person name="Bonito G."/>
            <person name="Buee M."/>
            <person name="Carver A."/>
            <person name="Chen C."/>
            <person name="Cichocki N."/>
            <person name="Clum A."/>
            <person name="Culley D."/>
            <person name="Crous P.W."/>
            <person name="Fauchery L."/>
            <person name="Girlanda M."/>
            <person name="Hayes R.D."/>
            <person name="Keri Z."/>
            <person name="LaButti K."/>
            <person name="Lipzen A."/>
            <person name="Lombard V."/>
            <person name="Magnuson J."/>
            <person name="Maillard F."/>
            <person name="Murat C."/>
            <person name="Nolan M."/>
            <person name="Ohm R.A."/>
            <person name="Pangilinan J."/>
            <person name="Pereira M.F."/>
            <person name="Perotto S."/>
            <person name="Peter M."/>
            <person name="Pfister S."/>
            <person name="Riley R."/>
            <person name="Sitrit Y."/>
            <person name="Stielow J.B."/>
            <person name="Szollosi G."/>
            <person name="Zifcakova L."/>
            <person name="Stursova M."/>
            <person name="Spatafora J.W."/>
            <person name="Tedersoo L."/>
            <person name="Vaario L.M."/>
            <person name="Yamada A."/>
            <person name="Yan M."/>
            <person name="Wang P."/>
            <person name="Xu J."/>
            <person name="Bruns T."/>
            <person name="Baldrian P."/>
            <person name="Vilgalys R."/>
            <person name="Dunand C."/>
            <person name="Henrissat B."/>
            <person name="Grigoriev I.V."/>
            <person name="Hibbett D."/>
            <person name="Nagy L.G."/>
            <person name="Martin F.M."/>
        </authorList>
    </citation>
    <scope>NUCLEOTIDE SEQUENCE</scope>
    <source>
        <strain evidence="7">UH-Tt-Lm1</strain>
    </source>
</reference>
<evidence type="ECO:0000256" key="1">
    <source>
        <dbReference type="ARBA" id="ARBA00004141"/>
    </source>
</evidence>
<evidence type="ECO:0000256" key="5">
    <source>
        <dbReference type="SAM" id="MobiDB-lite"/>
    </source>
</evidence>
<organism evidence="7 8">
    <name type="scientific">Thelephora terrestris</name>
    <dbReference type="NCBI Taxonomy" id="56493"/>
    <lineage>
        <taxon>Eukaryota</taxon>
        <taxon>Fungi</taxon>
        <taxon>Dikarya</taxon>
        <taxon>Basidiomycota</taxon>
        <taxon>Agaricomycotina</taxon>
        <taxon>Agaricomycetes</taxon>
        <taxon>Thelephorales</taxon>
        <taxon>Thelephoraceae</taxon>
        <taxon>Thelephora</taxon>
    </lineage>
</organism>
<dbReference type="OrthoDB" id="5546837at2759"/>
<protein>
    <submittedName>
        <fullName evidence="7">Uncharacterized protein</fullName>
    </submittedName>
</protein>
<name>A0A9P6HFG3_9AGAM</name>
<keyword evidence="4 6" id="KW-0472">Membrane</keyword>
<comment type="subcellular location">
    <subcellularLocation>
        <location evidence="1">Membrane</location>
        <topology evidence="1">Multi-pass membrane protein</topology>
    </subcellularLocation>
</comment>
<keyword evidence="3 6" id="KW-1133">Transmembrane helix</keyword>
<evidence type="ECO:0000256" key="2">
    <source>
        <dbReference type="ARBA" id="ARBA00022692"/>
    </source>
</evidence>
<feature type="compositionally biased region" description="Polar residues" evidence="5">
    <location>
        <begin position="22"/>
        <end position="51"/>
    </location>
</feature>
<evidence type="ECO:0000256" key="6">
    <source>
        <dbReference type="SAM" id="Phobius"/>
    </source>
</evidence>
<dbReference type="PANTHER" id="PTHR36460">
    <property type="entry name" value="UPF0132 DOMAIN PROTEIN (AFU_ORTHOLOGUE AFUA_3G10255)"/>
    <property type="match status" value="1"/>
</dbReference>
<evidence type="ECO:0000313" key="7">
    <source>
        <dbReference type="EMBL" id="KAF9785863.1"/>
    </source>
</evidence>
<evidence type="ECO:0000256" key="3">
    <source>
        <dbReference type="ARBA" id="ARBA00022989"/>
    </source>
</evidence>
<keyword evidence="8" id="KW-1185">Reference proteome</keyword>
<dbReference type="PANTHER" id="PTHR36460:SF1">
    <property type="entry name" value="UPF0132 DOMAIN PROTEIN (AFU_ORTHOLOGUE AFUA_3G10255)"/>
    <property type="match status" value="1"/>
</dbReference>
<dbReference type="Proteomes" id="UP000736335">
    <property type="component" value="Unassembled WGS sequence"/>
</dbReference>
<dbReference type="EMBL" id="WIUZ02000006">
    <property type="protein sequence ID" value="KAF9785863.1"/>
    <property type="molecule type" value="Genomic_DNA"/>
</dbReference>